<keyword evidence="8" id="KW-1185">Reference proteome</keyword>
<evidence type="ECO:0000256" key="3">
    <source>
        <dbReference type="ARBA" id="ARBA00023125"/>
    </source>
</evidence>
<evidence type="ECO:0000256" key="5">
    <source>
        <dbReference type="ARBA" id="ARBA00023242"/>
    </source>
</evidence>
<evidence type="ECO:0000313" key="8">
    <source>
        <dbReference type="Proteomes" id="UP001605036"/>
    </source>
</evidence>
<dbReference type="InterPro" id="IPR001471">
    <property type="entry name" value="AP2/ERF_dom"/>
</dbReference>
<keyword evidence="2" id="KW-0805">Transcription regulation</keyword>
<evidence type="ECO:0000256" key="2">
    <source>
        <dbReference type="ARBA" id="ARBA00023015"/>
    </source>
</evidence>
<feature type="domain" description="AP2/ERF" evidence="6">
    <location>
        <begin position="28"/>
        <end position="89"/>
    </location>
</feature>
<dbReference type="Proteomes" id="UP001605036">
    <property type="component" value="Unassembled WGS sequence"/>
</dbReference>
<dbReference type="GO" id="GO:0003677">
    <property type="term" value="F:DNA binding"/>
    <property type="evidence" value="ECO:0007669"/>
    <property type="project" value="UniProtKB-KW"/>
</dbReference>
<dbReference type="InterPro" id="IPR016177">
    <property type="entry name" value="DNA-bd_dom_sf"/>
</dbReference>
<accession>A0ABD1YQR5</accession>
<comment type="caution">
    <text evidence="7">The sequence shown here is derived from an EMBL/GenBank/DDBJ whole genome shotgun (WGS) entry which is preliminary data.</text>
</comment>
<keyword evidence="3" id="KW-0238">DNA-binding</keyword>
<dbReference type="SUPFAM" id="SSF54171">
    <property type="entry name" value="DNA-binding domain"/>
    <property type="match status" value="1"/>
</dbReference>
<dbReference type="Gene3D" id="3.30.730.10">
    <property type="entry name" value="AP2/ERF domain"/>
    <property type="match status" value="1"/>
</dbReference>
<comment type="subcellular location">
    <subcellularLocation>
        <location evidence="1">Nucleus</location>
    </subcellularLocation>
</comment>
<reference evidence="7 8" key="1">
    <citation type="submission" date="2024-09" db="EMBL/GenBank/DDBJ databases">
        <title>Chromosome-scale assembly of Riccia fluitans.</title>
        <authorList>
            <person name="Paukszto L."/>
            <person name="Sawicki J."/>
            <person name="Karawczyk K."/>
            <person name="Piernik-Szablinska J."/>
            <person name="Szczecinska M."/>
            <person name="Mazdziarz M."/>
        </authorList>
    </citation>
    <scope>NUCLEOTIDE SEQUENCE [LARGE SCALE GENOMIC DNA]</scope>
    <source>
        <strain evidence="7">Rf_01</strain>
        <tissue evidence="7">Aerial parts of the thallus</tissue>
    </source>
</reference>
<dbReference type="PROSITE" id="PS51032">
    <property type="entry name" value="AP2_ERF"/>
    <property type="match status" value="1"/>
</dbReference>
<evidence type="ECO:0000256" key="4">
    <source>
        <dbReference type="ARBA" id="ARBA00023163"/>
    </source>
</evidence>
<evidence type="ECO:0000313" key="7">
    <source>
        <dbReference type="EMBL" id="KAL2633108.1"/>
    </source>
</evidence>
<protein>
    <recommendedName>
        <fullName evidence="6">AP2/ERF domain-containing protein</fullName>
    </recommendedName>
</protein>
<keyword evidence="5" id="KW-0539">Nucleus</keyword>
<dbReference type="AlphaFoldDB" id="A0ABD1YQR5"/>
<sequence>MSGMTFFELKHDLRKKSREMECRVVNKAYKGILIDQHGRWEVKYLLKDNGRRGRFLLVGWYEKEEDALRAYNETALRYDGPRATISGFHQKGTRIRKRSTLMTHGDKDRVDLSHLKKMAPFDVNISL</sequence>
<proteinExistence type="predicted"/>
<dbReference type="InterPro" id="IPR036955">
    <property type="entry name" value="AP2/ERF_dom_sf"/>
</dbReference>
<name>A0ABD1YQR5_9MARC</name>
<keyword evidence="4" id="KW-0804">Transcription</keyword>
<gene>
    <name evidence="7" type="ORF">R1flu_004587</name>
</gene>
<organism evidence="7 8">
    <name type="scientific">Riccia fluitans</name>
    <dbReference type="NCBI Taxonomy" id="41844"/>
    <lineage>
        <taxon>Eukaryota</taxon>
        <taxon>Viridiplantae</taxon>
        <taxon>Streptophyta</taxon>
        <taxon>Embryophyta</taxon>
        <taxon>Marchantiophyta</taxon>
        <taxon>Marchantiopsida</taxon>
        <taxon>Marchantiidae</taxon>
        <taxon>Marchantiales</taxon>
        <taxon>Ricciaceae</taxon>
        <taxon>Riccia</taxon>
    </lineage>
</organism>
<evidence type="ECO:0000256" key="1">
    <source>
        <dbReference type="ARBA" id="ARBA00004123"/>
    </source>
</evidence>
<dbReference type="EMBL" id="JBHFFA010000003">
    <property type="protein sequence ID" value="KAL2633108.1"/>
    <property type="molecule type" value="Genomic_DNA"/>
</dbReference>
<dbReference type="GO" id="GO:0005634">
    <property type="term" value="C:nucleus"/>
    <property type="evidence" value="ECO:0007669"/>
    <property type="project" value="UniProtKB-SubCell"/>
</dbReference>
<evidence type="ECO:0000259" key="6">
    <source>
        <dbReference type="PROSITE" id="PS51032"/>
    </source>
</evidence>